<gene>
    <name evidence="1" type="ORF">BDD16_003545</name>
</gene>
<keyword evidence="2" id="KW-1185">Reference proteome</keyword>
<dbReference type="Proteomes" id="UP000518288">
    <property type="component" value="Unassembled WGS sequence"/>
</dbReference>
<reference evidence="1 2" key="1">
    <citation type="submission" date="2020-07" db="EMBL/GenBank/DDBJ databases">
        <title>Genomic Encyclopedia of Archaeal and Bacterial Type Strains, Phase II (KMG-II): from individual species to whole genera.</title>
        <authorList>
            <person name="Goeker M."/>
        </authorList>
    </citation>
    <scope>NUCLEOTIDE SEQUENCE [LARGE SCALE GENOMIC DNA]</scope>
    <source>
        <strain evidence="1 2">DSM 21226</strain>
    </source>
</reference>
<dbReference type="AlphaFoldDB" id="A0A7Y9UDG7"/>
<dbReference type="EMBL" id="JACCFH010000001">
    <property type="protein sequence ID" value="NYG34559.1"/>
    <property type="molecule type" value="Genomic_DNA"/>
</dbReference>
<dbReference type="RefSeq" id="WP_218897856.1">
    <property type="nucleotide sequence ID" value="NZ_JACCFH010000001.1"/>
</dbReference>
<dbReference type="InterPro" id="IPR009387">
    <property type="entry name" value="HigB-2"/>
</dbReference>
<name>A0A7Y9UDG7_9BURK</name>
<protein>
    <submittedName>
        <fullName evidence="1">Uncharacterized protein</fullName>
    </submittedName>
</protein>
<evidence type="ECO:0000313" key="1">
    <source>
        <dbReference type="EMBL" id="NYG34559.1"/>
    </source>
</evidence>
<dbReference type="PIRSF" id="PIRSF039032">
    <property type="entry name" value="HigB-2"/>
    <property type="match status" value="1"/>
</dbReference>
<comment type="caution">
    <text evidence="1">The sequence shown here is derived from an EMBL/GenBank/DDBJ whole genome shotgun (WGS) entry which is preliminary data.</text>
</comment>
<organism evidence="1 2">
    <name type="scientific">Sphaerotilus montanus</name>
    <dbReference type="NCBI Taxonomy" id="522889"/>
    <lineage>
        <taxon>Bacteria</taxon>
        <taxon>Pseudomonadati</taxon>
        <taxon>Pseudomonadota</taxon>
        <taxon>Betaproteobacteria</taxon>
        <taxon>Burkholderiales</taxon>
        <taxon>Sphaerotilaceae</taxon>
        <taxon>Sphaerotilus</taxon>
    </lineage>
</organism>
<accession>A0A7Y9UDG7</accession>
<sequence>MQAYLSEQPDAGDLVRGSGGVRKVRWARPGGGKSGGVRVCYYVRTRAGQILMLVIYAKNVRASIPGHVLAQLREELEHGQAD</sequence>
<proteinExistence type="predicted"/>
<evidence type="ECO:0000313" key="2">
    <source>
        <dbReference type="Proteomes" id="UP000518288"/>
    </source>
</evidence>